<comment type="caution">
    <text evidence="3">The sequence shown here is derived from an EMBL/GenBank/DDBJ whole genome shotgun (WGS) entry which is preliminary data.</text>
</comment>
<dbReference type="PROSITE" id="PS51257">
    <property type="entry name" value="PROKAR_LIPOPROTEIN"/>
    <property type="match status" value="1"/>
</dbReference>
<keyword evidence="2" id="KW-0732">Signal</keyword>
<feature type="chain" id="PRO_5046501679" description="DUF2057 domain-containing protein" evidence="2">
    <location>
        <begin position="19"/>
        <end position="256"/>
    </location>
</feature>
<dbReference type="RefSeq" id="WP_194866266.1">
    <property type="nucleotide sequence ID" value="NZ_ARXX01000086.1"/>
</dbReference>
<dbReference type="Pfam" id="PF09829">
    <property type="entry name" value="DUF2057"/>
    <property type="match status" value="1"/>
</dbReference>
<evidence type="ECO:0000313" key="4">
    <source>
        <dbReference type="Proteomes" id="UP000662703"/>
    </source>
</evidence>
<feature type="signal peptide" evidence="2">
    <location>
        <begin position="1"/>
        <end position="18"/>
    </location>
</feature>
<accession>A0ABS0AVV4</accession>
<proteinExistence type="predicted"/>
<keyword evidence="4" id="KW-1185">Reference proteome</keyword>
<name>A0ABS0AVV4_9GAMM</name>
<feature type="region of interest" description="Disordered" evidence="1">
    <location>
        <begin position="237"/>
        <end position="256"/>
    </location>
</feature>
<feature type="region of interest" description="Disordered" evidence="1">
    <location>
        <begin position="173"/>
        <end position="229"/>
    </location>
</feature>
<evidence type="ECO:0008006" key="5">
    <source>
        <dbReference type="Google" id="ProtNLM"/>
    </source>
</evidence>
<evidence type="ECO:0000256" key="1">
    <source>
        <dbReference type="SAM" id="MobiDB-lite"/>
    </source>
</evidence>
<reference evidence="3 4" key="1">
    <citation type="submission" date="2012-09" db="EMBL/GenBank/DDBJ databases">
        <title>Genome Sequence of alkane-degrading Bacterium Alcanivorax sp. 521-1.</title>
        <authorList>
            <person name="Lai Q."/>
            <person name="Shao Z."/>
        </authorList>
    </citation>
    <scope>NUCLEOTIDE SEQUENCE [LARGE SCALE GENOMIC DNA]</scope>
    <source>
        <strain evidence="3 4">521-1</strain>
    </source>
</reference>
<feature type="compositionally biased region" description="Low complexity" evidence="1">
    <location>
        <begin position="202"/>
        <end position="229"/>
    </location>
</feature>
<evidence type="ECO:0000256" key="2">
    <source>
        <dbReference type="SAM" id="SignalP"/>
    </source>
</evidence>
<organism evidence="3 4">
    <name type="scientific">Alloalcanivorax profundimaris</name>
    <dbReference type="NCBI Taxonomy" id="2735259"/>
    <lineage>
        <taxon>Bacteria</taxon>
        <taxon>Pseudomonadati</taxon>
        <taxon>Pseudomonadota</taxon>
        <taxon>Gammaproteobacteria</taxon>
        <taxon>Oceanospirillales</taxon>
        <taxon>Alcanivoracaceae</taxon>
        <taxon>Alloalcanivorax</taxon>
    </lineage>
</organism>
<protein>
    <recommendedName>
        <fullName evidence="5">DUF2057 domain-containing protein</fullName>
    </recommendedName>
</protein>
<dbReference type="EMBL" id="ARXX01000086">
    <property type="protein sequence ID" value="MBF5058273.1"/>
    <property type="molecule type" value="Genomic_DNA"/>
</dbReference>
<evidence type="ECO:0000313" key="3">
    <source>
        <dbReference type="EMBL" id="MBF5058273.1"/>
    </source>
</evidence>
<dbReference type="InterPro" id="IPR018635">
    <property type="entry name" value="UPF0319"/>
</dbReference>
<sequence>MALLRSFVLILGSALLLAACARSPVVQLYDGAQKPDAQVLTVRVPSDLEVFTINGQEIDGVNTFFSSGYKDLKLTPGRYEIVAFYKRLWDLDPDNHEVMKSDPAKFLVDGQGGEFYRLGFERPENAEEARELADNFSGWVENMQTGEKTPSEDSGLVLNRGLLSPITGTDVESAASASVVPQGGGGTDQPVRPRARKATTVAPESEQPEASAPAPAAAPAPAGQSAQGASYLDTLKAQWNQATPEERRQFLQWLSR</sequence>
<dbReference type="Proteomes" id="UP000662703">
    <property type="component" value="Unassembled WGS sequence"/>
</dbReference>
<gene>
    <name evidence="3" type="ORF">Y5W_03567</name>
</gene>